<sequence length="310" mass="35970">MDLNSLLIPIELLQSDNEQSDNEQSGNEQPNNELFDFEQLDFEQLDIEQSNIEQSDIEQSDIEQSDIRDCYETSDDYETTNDKYSNNSLVVSEKHILKKKQNHGMNSKTILEKQTELANYPDVLEVLGPLCVRCKHCKKLIKLKRNYDKSRIESYVSNSKCIKNKEFQYLEKFFSASNPQDKPLHKRYPCSSLCKTKHLKYIEQVGGFITFGGAPPINKVAKELFPFRFPNKTKFSYSKLTPDQSRRLNDELSAKSKWKIGQKCLCIRSSVCETYTDQIGRICVKCILLTKNQVFNVKTSIIRIPFFILL</sequence>
<reference evidence="1 2" key="1">
    <citation type="submission" date="2018-06" db="EMBL/GenBank/DDBJ databases">
        <title>Comparative genomics reveals the genomic features of Rhizophagus irregularis, R. cerebriforme, R. diaphanum and Gigaspora rosea, and their symbiotic lifestyle signature.</title>
        <authorList>
            <person name="Morin E."/>
            <person name="San Clemente H."/>
            <person name="Chen E.C.H."/>
            <person name="De La Providencia I."/>
            <person name="Hainaut M."/>
            <person name="Kuo A."/>
            <person name="Kohler A."/>
            <person name="Murat C."/>
            <person name="Tang N."/>
            <person name="Roy S."/>
            <person name="Loubradou J."/>
            <person name="Henrissat B."/>
            <person name="Grigoriev I.V."/>
            <person name="Corradi N."/>
            <person name="Roux C."/>
            <person name="Martin F.M."/>
        </authorList>
    </citation>
    <scope>NUCLEOTIDE SEQUENCE [LARGE SCALE GENOMIC DNA]</scope>
    <source>
        <strain evidence="1 2">DAOM 194757</strain>
    </source>
</reference>
<evidence type="ECO:0000313" key="1">
    <source>
        <dbReference type="EMBL" id="RIB09185.1"/>
    </source>
</evidence>
<comment type="caution">
    <text evidence="1">The sequence shown here is derived from an EMBL/GenBank/DDBJ whole genome shotgun (WGS) entry which is preliminary data.</text>
</comment>
<gene>
    <name evidence="1" type="ORF">C2G38_2044533</name>
</gene>
<dbReference type="Proteomes" id="UP000266673">
    <property type="component" value="Unassembled WGS sequence"/>
</dbReference>
<accession>A0A397UFX1</accession>
<dbReference type="AlphaFoldDB" id="A0A397UFX1"/>
<evidence type="ECO:0000313" key="2">
    <source>
        <dbReference type="Proteomes" id="UP000266673"/>
    </source>
</evidence>
<dbReference type="OrthoDB" id="2405214at2759"/>
<name>A0A397UFX1_9GLOM</name>
<keyword evidence="2" id="KW-1185">Reference proteome</keyword>
<proteinExistence type="predicted"/>
<protein>
    <submittedName>
        <fullName evidence="1">Uncharacterized protein</fullName>
    </submittedName>
</protein>
<organism evidence="1 2">
    <name type="scientific">Gigaspora rosea</name>
    <dbReference type="NCBI Taxonomy" id="44941"/>
    <lineage>
        <taxon>Eukaryota</taxon>
        <taxon>Fungi</taxon>
        <taxon>Fungi incertae sedis</taxon>
        <taxon>Mucoromycota</taxon>
        <taxon>Glomeromycotina</taxon>
        <taxon>Glomeromycetes</taxon>
        <taxon>Diversisporales</taxon>
        <taxon>Gigasporaceae</taxon>
        <taxon>Gigaspora</taxon>
    </lineage>
</organism>
<dbReference type="EMBL" id="QKWP01001405">
    <property type="protein sequence ID" value="RIB09185.1"/>
    <property type="molecule type" value="Genomic_DNA"/>
</dbReference>